<dbReference type="CDD" id="cd12952">
    <property type="entry name" value="MMP_ACEL2062"/>
    <property type="match status" value="1"/>
</dbReference>
<keyword evidence="2" id="KW-1185">Reference proteome</keyword>
<dbReference type="EMBL" id="CP040098">
    <property type="protein sequence ID" value="QCQ23148.1"/>
    <property type="molecule type" value="Genomic_DNA"/>
</dbReference>
<dbReference type="AlphaFoldDB" id="A0A4P8L592"/>
<dbReference type="InterPro" id="IPR038555">
    <property type="entry name" value="Zincin_1_sf"/>
</dbReference>
<reference evidence="1 2" key="1">
    <citation type="submission" date="2019-05" db="EMBL/GenBank/DDBJ databases">
        <title>The Complete Genome Sequence of the n-alkane-degrading Desulfoglaeba alkanexedens ALDC reveals multiple alkylsuccinate synthase gene clusters.</title>
        <authorList>
            <person name="Callaghan A.V."/>
            <person name="Davidova I.A."/>
            <person name="Duncan K.E."/>
            <person name="Morris B."/>
            <person name="McInerney M.J."/>
        </authorList>
    </citation>
    <scope>NUCLEOTIDE SEQUENCE [LARGE SCALE GENOMIC DNA]</scope>
    <source>
        <strain evidence="1 2">ALDC</strain>
    </source>
</reference>
<proteinExistence type="predicted"/>
<protein>
    <submittedName>
        <fullName evidence="1">Metallopeptidase family protein</fullName>
    </submittedName>
</protein>
<evidence type="ECO:0000313" key="1">
    <source>
        <dbReference type="EMBL" id="QCQ23148.1"/>
    </source>
</evidence>
<accession>A0A4P8L592</accession>
<dbReference type="KEGG" id="dax:FDQ92_13785"/>
<dbReference type="SUPFAM" id="SSF55486">
    <property type="entry name" value="Metalloproteases ('zincins'), catalytic domain"/>
    <property type="match status" value="1"/>
</dbReference>
<name>A0A4P8L592_9BACT</name>
<dbReference type="Proteomes" id="UP000298602">
    <property type="component" value="Chromosome"/>
</dbReference>
<dbReference type="OrthoDB" id="9806895at2"/>
<organism evidence="1 2">
    <name type="scientific">Desulfoglaeba alkanexedens ALDC</name>
    <dbReference type="NCBI Taxonomy" id="980445"/>
    <lineage>
        <taxon>Bacteria</taxon>
        <taxon>Pseudomonadati</taxon>
        <taxon>Thermodesulfobacteriota</taxon>
        <taxon>Syntrophobacteria</taxon>
        <taxon>Syntrophobacterales</taxon>
        <taxon>Syntrophobacteraceae</taxon>
        <taxon>Desulfoglaeba</taxon>
    </lineage>
</organism>
<dbReference type="Gene3D" id="3.30.2010.20">
    <property type="match status" value="1"/>
</dbReference>
<sequence>MTPRKFRLSSGRFYDLVEQAVARIPMEIRRHMDNIVITVEPRPSVEMLEEVGVPPGETLLGLYLGVPLTERSVMDPPLYPDTIYLFQEPLEELCATREELIREIEITVAHEVAHALGLSDERLEELGYG</sequence>
<gene>
    <name evidence="1" type="ORF">FDQ92_13785</name>
</gene>
<dbReference type="InterPro" id="IPR010428">
    <property type="entry name" value="Zincin_1"/>
</dbReference>
<evidence type="ECO:0000313" key="2">
    <source>
        <dbReference type="Proteomes" id="UP000298602"/>
    </source>
</evidence>
<dbReference type="RefSeq" id="WP_137425428.1">
    <property type="nucleotide sequence ID" value="NZ_CP040098.1"/>
</dbReference>
<dbReference type="Pfam" id="PF06262">
    <property type="entry name" value="Zincin_1"/>
    <property type="match status" value="1"/>
</dbReference>
<reference evidence="1 2" key="2">
    <citation type="submission" date="2019-05" db="EMBL/GenBank/DDBJ databases">
        <authorList>
            <person name="Suflita J.M."/>
            <person name="Marks C.R."/>
        </authorList>
    </citation>
    <scope>NUCLEOTIDE SEQUENCE [LARGE SCALE GENOMIC DNA]</scope>
    <source>
        <strain evidence="1 2">ALDC</strain>
    </source>
</reference>